<dbReference type="InterPro" id="IPR006311">
    <property type="entry name" value="TAT_signal"/>
</dbReference>
<proteinExistence type="predicted"/>
<evidence type="ECO:0008006" key="3">
    <source>
        <dbReference type="Google" id="ProtNLM"/>
    </source>
</evidence>
<evidence type="ECO:0000313" key="2">
    <source>
        <dbReference type="Proteomes" id="UP001261125"/>
    </source>
</evidence>
<dbReference type="Proteomes" id="UP001261125">
    <property type="component" value="Unassembled WGS sequence"/>
</dbReference>
<protein>
    <recommendedName>
        <fullName evidence="3">Big-1 domain-containing protein</fullName>
    </recommendedName>
</protein>
<comment type="caution">
    <text evidence="1">The sequence shown here is derived from an EMBL/GenBank/DDBJ whole genome shotgun (WGS) entry which is preliminary data.</text>
</comment>
<reference evidence="1 2" key="1">
    <citation type="submission" date="2023-09" db="EMBL/GenBank/DDBJ databases">
        <title>Microbacterium fusihabitans sp. nov., Microbacterium phycihabitans sp. nov., and Microbacterium cervinum sp. nov., isolated from dried seaweeds of beach.</title>
        <authorList>
            <person name="Lee S.D."/>
        </authorList>
    </citation>
    <scope>NUCLEOTIDE SEQUENCE [LARGE SCALE GENOMIC DNA]</scope>
    <source>
        <strain evidence="1 2">KSW2-29</strain>
    </source>
</reference>
<sequence length="455" mass="44483">MSAHRETPLVSPTRLRAVPSRRALIGAAAWALPVVAVAATVPAVAASGAALSFSATAYQAPACASIIGATVRADARGSGAPGVAVTLQMSGGFAFDGGSASTTVVTGSDGTAACGDIHVPSGGSVGTITASAAGAASATAALSATPDGRVLFVPRGSVAATEVPAGATPVAGDLFLRDHVLYRHGVGVVQREVAAAGSLVESPAKNGSFLLPLLLVDGSAVVFDTVGNTSTPAVGTPAGATPVAADLFLSGTTLYRGGVAVASGVAAYGQLVEHDQGSGPTGQFELPFRAVDGSPRLYRSPADEVRTAHEFGQAGGPPSGATPVAGDLFIADGTLYRVSADGANPLGTGALASQIDAWGALTPNPYFSGQRLLPLRTAAGAAALLDVAAGHVRTVAQVPPGAVPIGADLFLSASTVHQADVGAVAFDVGRFGQPVPVAAGGSRVAVPVVAPVPTC</sequence>
<accession>A0ABU3SGZ9</accession>
<dbReference type="RefSeq" id="WP_316003017.1">
    <property type="nucleotide sequence ID" value="NZ_JAWDIT010000001.1"/>
</dbReference>
<dbReference type="EMBL" id="JAWDIT010000001">
    <property type="protein sequence ID" value="MDU0344075.1"/>
    <property type="molecule type" value="Genomic_DNA"/>
</dbReference>
<gene>
    <name evidence="1" type="ORF">RWH44_00040</name>
</gene>
<evidence type="ECO:0000313" key="1">
    <source>
        <dbReference type="EMBL" id="MDU0344075.1"/>
    </source>
</evidence>
<keyword evidence="2" id="KW-1185">Reference proteome</keyword>
<dbReference type="PROSITE" id="PS51318">
    <property type="entry name" value="TAT"/>
    <property type="match status" value="1"/>
</dbReference>
<name>A0ABU3SGZ9_9MICO</name>
<organism evidence="1 2">
    <name type="scientific">Microbacterium phycohabitans</name>
    <dbReference type="NCBI Taxonomy" id="3075993"/>
    <lineage>
        <taxon>Bacteria</taxon>
        <taxon>Bacillati</taxon>
        <taxon>Actinomycetota</taxon>
        <taxon>Actinomycetes</taxon>
        <taxon>Micrococcales</taxon>
        <taxon>Microbacteriaceae</taxon>
        <taxon>Microbacterium</taxon>
    </lineage>
</organism>